<dbReference type="InterPro" id="IPR027417">
    <property type="entry name" value="P-loop_NTPase"/>
</dbReference>
<comment type="caution">
    <text evidence="3">The sequence shown here is derived from an EMBL/GenBank/DDBJ whole genome shotgun (WGS) entry which is preliminary data.</text>
</comment>
<sequence length="396" mass="42876">MRTQALVVADDPVYLSWLQNSAPGAEFSLARVTDAEDLIERIHASGRVDVVFFEFTSQTATARAAMIERLLERLPEMAVAGLGEEGDSATMLAAMRAGARDFFVLRKDEANLAALLGRLLRRSTPTTANGRKLGRVFGVMAALPYDGIAFLAEHLALACAERLGKNERVLLLDVAVPAGAASIFLNLNQSYGVLDAINDGSRCDTTLVDTAFMRHSSGLYVLSLPEDVITRPTIDGDELIKLLGVLRGLFGCIVLSFDGHLPSDVLRGLIGLASRTLFLTDQSILKSRHSKYLLRSLRLDDCPLDRVGLVVDNYRKRVGLEPQNLSELLDLPVVATLTTQPSNRIQAMNQGEPMFVCTPKDEYCSGVRLLAQALLAGENAAAPAPAQTGLLGRLFN</sequence>
<dbReference type="PROSITE" id="PS50110">
    <property type="entry name" value="RESPONSE_REGULATORY"/>
    <property type="match status" value="1"/>
</dbReference>
<dbReference type="Proteomes" id="UP000295341">
    <property type="component" value="Unassembled WGS sequence"/>
</dbReference>
<evidence type="ECO:0000256" key="1">
    <source>
        <dbReference type="PROSITE-ProRule" id="PRU00169"/>
    </source>
</evidence>
<name>A0A4R7NTG1_9GAMM</name>
<dbReference type="InterPro" id="IPR011006">
    <property type="entry name" value="CheY-like_superfamily"/>
</dbReference>
<evidence type="ECO:0000259" key="2">
    <source>
        <dbReference type="PROSITE" id="PS50110"/>
    </source>
</evidence>
<dbReference type="InterPro" id="IPR001789">
    <property type="entry name" value="Sig_transdc_resp-reg_receiver"/>
</dbReference>
<reference evidence="3 4" key="1">
    <citation type="submission" date="2019-03" db="EMBL/GenBank/DDBJ databases">
        <title>Genomic Encyclopedia of Type Strains, Phase IV (KMG-IV): sequencing the most valuable type-strain genomes for metagenomic binning, comparative biology and taxonomic classification.</title>
        <authorList>
            <person name="Goeker M."/>
        </authorList>
    </citation>
    <scope>NUCLEOTIDE SEQUENCE [LARGE SCALE GENOMIC DNA]</scope>
    <source>
        <strain evidence="3 4">DSM 26377</strain>
    </source>
</reference>
<dbReference type="Gene3D" id="3.40.50.2300">
    <property type="match status" value="1"/>
</dbReference>
<dbReference type="OrthoDB" id="5813333at2"/>
<protein>
    <submittedName>
        <fullName evidence="3">Pilus assembly protein CpaE</fullName>
    </submittedName>
</protein>
<evidence type="ECO:0000313" key="4">
    <source>
        <dbReference type="Proteomes" id="UP000295341"/>
    </source>
</evidence>
<dbReference type="Pfam" id="PF16968">
    <property type="entry name" value="TadZ_N"/>
    <property type="match status" value="1"/>
</dbReference>
<accession>A0A4R7NTG1</accession>
<dbReference type="GO" id="GO:0000160">
    <property type="term" value="P:phosphorelay signal transduction system"/>
    <property type="evidence" value="ECO:0007669"/>
    <property type="project" value="InterPro"/>
</dbReference>
<dbReference type="SUPFAM" id="SSF52172">
    <property type="entry name" value="CheY-like"/>
    <property type="match status" value="1"/>
</dbReference>
<organism evidence="3 4">
    <name type="scientific">Panacagrimonas perspica</name>
    <dbReference type="NCBI Taxonomy" id="381431"/>
    <lineage>
        <taxon>Bacteria</taxon>
        <taxon>Pseudomonadati</taxon>
        <taxon>Pseudomonadota</taxon>
        <taxon>Gammaproteobacteria</taxon>
        <taxon>Nevskiales</taxon>
        <taxon>Nevskiaceae</taxon>
        <taxon>Panacagrimonas</taxon>
    </lineage>
</organism>
<gene>
    <name evidence="3" type="ORF">DFR24_4512</name>
</gene>
<dbReference type="AlphaFoldDB" id="A0A4R7NTG1"/>
<feature type="domain" description="Response regulatory" evidence="2">
    <location>
        <begin position="4"/>
        <end position="120"/>
    </location>
</feature>
<keyword evidence="4" id="KW-1185">Reference proteome</keyword>
<comment type="caution">
    <text evidence="1">Lacks conserved residue(s) required for the propagation of feature annotation.</text>
</comment>
<dbReference type="InterPro" id="IPR031580">
    <property type="entry name" value="TadZ_N"/>
</dbReference>
<proteinExistence type="predicted"/>
<dbReference type="RefSeq" id="WP_133883665.1">
    <property type="nucleotide sequence ID" value="NZ_MWIN01000003.1"/>
</dbReference>
<dbReference type="SUPFAM" id="SSF52540">
    <property type="entry name" value="P-loop containing nucleoside triphosphate hydrolases"/>
    <property type="match status" value="1"/>
</dbReference>
<dbReference type="Gene3D" id="3.40.50.300">
    <property type="entry name" value="P-loop containing nucleotide triphosphate hydrolases"/>
    <property type="match status" value="1"/>
</dbReference>
<dbReference type="EMBL" id="SOBT01000012">
    <property type="protein sequence ID" value="TDU24247.1"/>
    <property type="molecule type" value="Genomic_DNA"/>
</dbReference>
<evidence type="ECO:0000313" key="3">
    <source>
        <dbReference type="EMBL" id="TDU24247.1"/>
    </source>
</evidence>